<protein>
    <recommendedName>
        <fullName evidence="4">Cytokinin riboside 5'-monophosphate phosphoribohydrolase</fullName>
    </recommendedName>
</protein>
<dbReference type="SUPFAM" id="SSF102405">
    <property type="entry name" value="MCP/YpsA-like"/>
    <property type="match status" value="1"/>
</dbReference>
<dbReference type="eggNOG" id="ENOG502QSR9">
    <property type="taxonomic scope" value="Eukaryota"/>
</dbReference>
<evidence type="ECO:0000313" key="3">
    <source>
        <dbReference type="Proteomes" id="UP000002729"/>
    </source>
</evidence>
<reference evidence="2 3" key="1">
    <citation type="journal article" date="2011" name="Proc. Natl. Acad. Sci. U.S.A.">
        <title>Niche of harmful alga Aureococcus anophagefferens revealed through ecogenomics.</title>
        <authorList>
            <person name="Gobler C.J."/>
            <person name="Berry D.L."/>
            <person name="Dyhrman S.T."/>
            <person name="Wilhelm S.W."/>
            <person name="Salamov A."/>
            <person name="Lobanov A.V."/>
            <person name="Zhang Y."/>
            <person name="Collier J.L."/>
            <person name="Wurch L.L."/>
            <person name="Kustka A.B."/>
            <person name="Dill B.D."/>
            <person name="Shah M."/>
            <person name="VerBerkmoes N.C."/>
            <person name="Kuo A."/>
            <person name="Terry A."/>
            <person name="Pangilinan J."/>
            <person name="Lindquist E.A."/>
            <person name="Lucas S."/>
            <person name="Paulsen I.T."/>
            <person name="Hattenrath-Lehmann T.K."/>
            <person name="Talmage S.C."/>
            <person name="Walker E.A."/>
            <person name="Koch F."/>
            <person name="Burson A.M."/>
            <person name="Marcoval M.A."/>
            <person name="Tang Y.Z."/>
            <person name="Lecleir G.R."/>
            <person name="Coyne K.J."/>
            <person name="Berg G.M."/>
            <person name="Bertrand E.M."/>
            <person name="Saito M.A."/>
            <person name="Gladyshev V.N."/>
            <person name="Grigoriev I.V."/>
        </authorList>
    </citation>
    <scope>NUCLEOTIDE SEQUENCE [LARGE SCALE GENOMIC DNA]</scope>
    <source>
        <strain evidence="3">CCMP 1984</strain>
    </source>
</reference>
<sequence>MRICVYASSSTRTSDRFMAAGRALGAAIAAGGHVLVNGGGRAGGMGALNEGCRAAGGRIVCVIHERFVVDGEEFAGAEKMVVAGGDDLGERKRLLVEHCDALIVMPGGVGTLDELWDAASLQQLGFKTSRPVVLVNLDGYYDATLAQLRRAHDEGLTSKPPAEILHAVPDVGAALAWCEAQQTADAYTAGHRAFARDAPPKPLPCFAAGLACGAALAALLLLGRRP</sequence>
<dbReference type="OMA" id="HQKPIGL"/>
<name>F0YQT2_AURAN</name>
<dbReference type="KEGG" id="aaf:AURANDRAFT_35169"/>
<keyword evidence="1" id="KW-0472">Membrane</keyword>
<feature type="transmembrane region" description="Helical" evidence="1">
    <location>
        <begin position="206"/>
        <end position="223"/>
    </location>
</feature>
<dbReference type="GeneID" id="20221560"/>
<keyword evidence="1" id="KW-1133">Transmembrane helix</keyword>
<dbReference type="GO" id="GO:0005829">
    <property type="term" value="C:cytosol"/>
    <property type="evidence" value="ECO:0007669"/>
    <property type="project" value="TreeGrafter"/>
</dbReference>
<dbReference type="GO" id="GO:0016799">
    <property type="term" value="F:hydrolase activity, hydrolyzing N-glycosyl compounds"/>
    <property type="evidence" value="ECO:0007669"/>
    <property type="project" value="TreeGrafter"/>
</dbReference>
<dbReference type="EMBL" id="GL833459">
    <property type="protein sequence ID" value="EGB02527.1"/>
    <property type="molecule type" value="Genomic_DNA"/>
</dbReference>
<keyword evidence="1" id="KW-0812">Transmembrane</keyword>
<dbReference type="AlphaFoldDB" id="F0YQT2"/>
<dbReference type="PANTHER" id="PTHR31223">
    <property type="entry name" value="LOG FAMILY PROTEIN YJL055W"/>
    <property type="match status" value="1"/>
</dbReference>
<dbReference type="Proteomes" id="UP000002729">
    <property type="component" value="Unassembled WGS sequence"/>
</dbReference>
<dbReference type="GO" id="GO:0009691">
    <property type="term" value="P:cytokinin biosynthetic process"/>
    <property type="evidence" value="ECO:0007669"/>
    <property type="project" value="InterPro"/>
</dbReference>
<keyword evidence="3" id="KW-1185">Reference proteome</keyword>
<evidence type="ECO:0008006" key="4">
    <source>
        <dbReference type="Google" id="ProtNLM"/>
    </source>
</evidence>
<dbReference type="RefSeq" id="XP_009042775.1">
    <property type="nucleotide sequence ID" value="XM_009044527.1"/>
</dbReference>
<dbReference type="Gene3D" id="3.40.50.450">
    <property type="match status" value="1"/>
</dbReference>
<dbReference type="Pfam" id="PF03641">
    <property type="entry name" value="Lysine_decarbox"/>
    <property type="match status" value="1"/>
</dbReference>
<gene>
    <name evidence="2" type="ORF">AURANDRAFT_35169</name>
</gene>
<evidence type="ECO:0000313" key="2">
    <source>
        <dbReference type="EMBL" id="EGB02527.1"/>
    </source>
</evidence>
<dbReference type="InterPro" id="IPR031100">
    <property type="entry name" value="LOG_fam"/>
</dbReference>
<dbReference type="PANTHER" id="PTHR31223:SF70">
    <property type="entry name" value="LOG FAMILY PROTEIN YJL055W"/>
    <property type="match status" value="1"/>
</dbReference>
<accession>F0YQT2</accession>
<organism evidence="3">
    <name type="scientific">Aureococcus anophagefferens</name>
    <name type="common">Harmful bloom alga</name>
    <dbReference type="NCBI Taxonomy" id="44056"/>
    <lineage>
        <taxon>Eukaryota</taxon>
        <taxon>Sar</taxon>
        <taxon>Stramenopiles</taxon>
        <taxon>Ochrophyta</taxon>
        <taxon>Pelagophyceae</taxon>
        <taxon>Pelagomonadales</taxon>
        <taxon>Pelagomonadaceae</taxon>
        <taxon>Aureococcus</taxon>
    </lineage>
</organism>
<dbReference type="OrthoDB" id="414463at2759"/>
<dbReference type="InterPro" id="IPR005269">
    <property type="entry name" value="LOG"/>
</dbReference>
<proteinExistence type="predicted"/>
<dbReference type="NCBIfam" id="TIGR00730">
    <property type="entry name" value="Rossman fold protein, TIGR00730 family"/>
    <property type="match status" value="1"/>
</dbReference>
<dbReference type="InParanoid" id="F0YQT2"/>
<evidence type="ECO:0000256" key="1">
    <source>
        <dbReference type="SAM" id="Phobius"/>
    </source>
</evidence>